<evidence type="ECO:0000256" key="2">
    <source>
        <dbReference type="ARBA" id="ARBA00022475"/>
    </source>
</evidence>
<dbReference type="EMBL" id="UINC01082603">
    <property type="protein sequence ID" value="SVC27518.1"/>
    <property type="molecule type" value="Genomic_DNA"/>
</dbReference>
<keyword evidence="5 6" id="KW-0472">Membrane</keyword>
<protein>
    <recommendedName>
        <fullName evidence="7">Major facilitator superfamily (MFS) profile domain-containing protein</fullName>
    </recommendedName>
</protein>
<sequence>MIDLIKNPRRSYILVSTMCLAEICGMAGYNLWPAMIPDFQERWNLSSTAVGWIGGSYFFGYVVATWPLSSLTDRVDPKKIYLLFMAIAVIAPLGFAMTAQGFWTASIWRILQGIGLAGTYMPGLKLLTDIVPESNRSRTVAWYTALFYVGAALSLYYGANLNGLIDWKWIWIFASIGPALALVIVWLILPSIPPKISDKPNEHLLDLRPALKNRKVMGYTIAYFAHCAELSGDLKIMGPHQEALSSKQGLSKMECFRKDHSFIKAM</sequence>
<dbReference type="InterPro" id="IPR011701">
    <property type="entry name" value="MFS"/>
</dbReference>
<accession>A0A382KSJ2</accession>
<dbReference type="Pfam" id="PF07690">
    <property type="entry name" value="MFS_1"/>
    <property type="match status" value="1"/>
</dbReference>
<evidence type="ECO:0000256" key="1">
    <source>
        <dbReference type="ARBA" id="ARBA00004651"/>
    </source>
</evidence>
<feature type="domain" description="Major facilitator superfamily (MFS) profile" evidence="7">
    <location>
        <begin position="1"/>
        <end position="266"/>
    </location>
</feature>
<feature type="transmembrane region" description="Helical" evidence="6">
    <location>
        <begin position="12"/>
        <end position="29"/>
    </location>
</feature>
<gene>
    <name evidence="8" type="ORF">METZ01_LOCUS280372</name>
</gene>
<feature type="transmembrane region" description="Helical" evidence="6">
    <location>
        <begin position="109"/>
        <end position="128"/>
    </location>
</feature>
<dbReference type="InterPro" id="IPR036259">
    <property type="entry name" value="MFS_trans_sf"/>
</dbReference>
<evidence type="ECO:0000256" key="5">
    <source>
        <dbReference type="ARBA" id="ARBA00023136"/>
    </source>
</evidence>
<dbReference type="InterPro" id="IPR050189">
    <property type="entry name" value="MFS_Efflux_Transporters"/>
</dbReference>
<dbReference type="SUPFAM" id="SSF103473">
    <property type="entry name" value="MFS general substrate transporter"/>
    <property type="match status" value="1"/>
</dbReference>
<dbReference type="PANTHER" id="PTHR43124:SF3">
    <property type="entry name" value="CHLORAMPHENICOL EFFLUX PUMP RV0191"/>
    <property type="match status" value="1"/>
</dbReference>
<comment type="subcellular location">
    <subcellularLocation>
        <location evidence="1">Cell membrane</location>
        <topology evidence="1">Multi-pass membrane protein</topology>
    </subcellularLocation>
</comment>
<dbReference type="InterPro" id="IPR020846">
    <property type="entry name" value="MFS_dom"/>
</dbReference>
<dbReference type="CDD" id="cd06174">
    <property type="entry name" value="MFS"/>
    <property type="match status" value="1"/>
</dbReference>
<dbReference type="PROSITE" id="PS50850">
    <property type="entry name" value="MFS"/>
    <property type="match status" value="1"/>
</dbReference>
<keyword evidence="2" id="KW-1003">Cell membrane</keyword>
<dbReference type="PANTHER" id="PTHR43124">
    <property type="entry name" value="PURINE EFFLUX PUMP PBUE"/>
    <property type="match status" value="1"/>
</dbReference>
<name>A0A382KSJ2_9ZZZZ</name>
<feature type="transmembrane region" description="Helical" evidence="6">
    <location>
        <begin position="80"/>
        <end position="103"/>
    </location>
</feature>
<dbReference type="Gene3D" id="1.20.1250.20">
    <property type="entry name" value="MFS general substrate transporter like domains"/>
    <property type="match status" value="1"/>
</dbReference>
<evidence type="ECO:0000259" key="7">
    <source>
        <dbReference type="PROSITE" id="PS50850"/>
    </source>
</evidence>
<evidence type="ECO:0000256" key="3">
    <source>
        <dbReference type="ARBA" id="ARBA00022692"/>
    </source>
</evidence>
<evidence type="ECO:0000313" key="8">
    <source>
        <dbReference type="EMBL" id="SVC27518.1"/>
    </source>
</evidence>
<evidence type="ECO:0000256" key="4">
    <source>
        <dbReference type="ARBA" id="ARBA00022989"/>
    </source>
</evidence>
<reference evidence="8" key="1">
    <citation type="submission" date="2018-05" db="EMBL/GenBank/DDBJ databases">
        <authorList>
            <person name="Lanie J.A."/>
            <person name="Ng W.-L."/>
            <person name="Kazmierczak K.M."/>
            <person name="Andrzejewski T.M."/>
            <person name="Davidsen T.M."/>
            <person name="Wayne K.J."/>
            <person name="Tettelin H."/>
            <person name="Glass J.I."/>
            <person name="Rusch D."/>
            <person name="Podicherti R."/>
            <person name="Tsui H.-C.T."/>
            <person name="Winkler M.E."/>
        </authorList>
    </citation>
    <scope>NUCLEOTIDE SEQUENCE</scope>
</reference>
<dbReference type="AlphaFoldDB" id="A0A382KSJ2"/>
<feature type="transmembrane region" description="Helical" evidence="6">
    <location>
        <begin position="169"/>
        <end position="189"/>
    </location>
</feature>
<organism evidence="8">
    <name type="scientific">marine metagenome</name>
    <dbReference type="NCBI Taxonomy" id="408172"/>
    <lineage>
        <taxon>unclassified sequences</taxon>
        <taxon>metagenomes</taxon>
        <taxon>ecological metagenomes</taxon>
    </lineage>
</organism>
<dbReference type="GO" id="GO:0022857">
    <property type="term" value="F:transmembrane transporter activity"/>
    <property type="evidence" value="ECO:0007669"/>
    <property type="project" value="InterPro"/>
</dbReference>
<dbReference type="GO" id="GO:0005886">
    <property type="term" value="C:plasma membrane"/>
    <property type="evidence" value="ECO:0007669"/>
    <property type="project" value="UniProtKB-SubCell"/>
</dbReference>
<feature type="transmembrane region" description="Helical" evidence="6">
    <location>
        <begin position="49"/>
        <end position="68"/>
    </location>
</feature>
<proteinExistence type="predicted"/>
<keyword evidence="3 6" id="KW-0812">Transmembrane</keyword>
<keyword evidence="4 6" id="KW-1133">Transmembrane helix</keyword>
<evidence type="ECO:0000256" key="6">
    <source>
        <dbReference type="SAM" id="Phobius"/>
    </source>
</evidence>
<feature type="transmembrane region" description="Helical" evidence="6">
    <location>
        <begin position="140"/>
        <end position="157"/>
    </location>
</feature>